<evidence type="ECO:0000313" key="4">
    <source>
        <dbReference type="EMBL" id="PBA25416.1"/>
    </source>
</evidence>
<dbReference type="Gene3D" id="1.10.10.1320">
    <property type="entry name" value="Anti-sigma factor, zinc-finger domain"/>
    <property type="match status" value="1"/>
</dbReference>
<dbReference type="Pfam" id="PF13490">
    <property type="entry name" value="zf-HC2"/>
    <property type="match status" value="1"/>
</dbReference>
<name>A0A2A2ZG20_MYCAV</name>
<keyword evidence="2" id="KW-0804">Transcription</keyword>
<accession>A0A2A2ZG20</accession>
<gene>
    <name evidence="4" type="ORF">CKJ66_18005</name>
</gene>
<evidence type="ECO:0000256" key="2">
    <source>
        <dbReference type="ARBA" id="ARBA00023163"/>
    </source>
</evidence>
<dbReference type="InterPro" id="IPR041916">
    <property type="entry name" value="Anti_sigma_zinc_sf"/>
</dbReference>
<feature type="domain" description="Putative zinc-finger" evidence="3">
    <location>
        <begin position="12"/>
        <end position="46"/>
    </location>
</feature>
<proteinExistence type="predicted"/>
<dbReference type="AlphaFoldDB" id="A0A2A2ZG20"/>
<evidence type="ECO:0000313" key="5">
    <source>
        <dbReference type="Proteomes" id="UP000217768"/>
    </source>
</evidence>
<dbReference type="EMBL" id="NSFD01000043">
    <property type="protein sequence ID" value="PBA25416.1"/>
    <property type="molecule type" value="Genomic_DNA"/>
</dbReference>
<protein>
    <submittedName>
        <fullName evidence="4">Anti-sigma factor</fullName>
    </submittedName>
</protein>
<evidence type="ECO:0000256" key="1">
    <source>
        <dbReference type="ARBA" id="ARBA00023015"/>
    </source>
</evidence>
<evidence type="ECO:0000259" key="3">
    <source>
        <dbReference type="Pfam" id="PF13490"/>
    </source>
</evidence>
<keyword evidence="1" id="KW-0805">Transcription regulation</keyword>
<dbReference type="Proteomes" id="UP000217768">
    <property type="component" value="Unassembled WGS sequence"/>
</dbReference>
<comment type="caution">
    <text evidence="4">The sequence shown here is derived from an EMBL/GenBank/DDBJ whole genome shotgun (WGS) entry which is preliminary data.</text>
</comment>
<reference evidence="4 5" key="1">
    <citation type="submission" date="2017-08" db="EMBL/GenBank/DDBJ databases">
        <title>Phylogenetic analysis of Mycobacterium avium complex whole genomes.</title>
        <authorList>
            <person name="Caverly L.J."/>
            <person name="Spilker T."/>
            <person name="Lipuma J."/>
        </authorList>
    </citation>
    <scope>NUCLEOTIDE SEQUENCE [LARGE SCALE GENOMIC DNA]</scope>
    <source>
        <strain evidence="4 5">FLAC0165</strain>
    </source>
</reference>
<organism evidence="4 5">
    <name type="scientific">Mycobacterium avium</name>
    <dbReference type="NCBI Taxonomy" id="1764"/>
    <lineage>
        <taxon>Bacteria</taxon>
        <taxon>Bacillati</taxon>
        <taxon>Actinomycetota</taxon>
        <taxon>Actinomycetes</taxon>
        <taxon>Mycobacteriales</taxon>
        <taxon>Mycobacteriaceae</taxon>
        <taxon>Mycobacterium</taxon>
        <taxon>Mycobacterium avium complex (MAC)</taxon>
    </lineage>
</organism>
<sequence length="84" mass="9743">MHYMKGCRQMRCNELAELLTEYLDDSLGSSDHVRLETHLSECAGCANYRTQYISTIAILNQIPVAGFKRTLRDTLSAHFHQRRR</sequence>
<dbReference type="InterPro" id="IPR027383">
    <property type="entry name" value="Znf_put"/>
</dbReference>